<evidence type="ECO:0000256" key="1">
    <source>
        <dbReference type="SAM" id="Phobius"/>
    </source>
</evidence>
<evidence type="ECO:0000313" key="3">
    <source>
        <dbReference type="Proteomes" id="UP000224076"/>
    </source>
</evidence>
<keyword evidence="1" id="KW-0472">Membrane</keyword>
<comment type="caution">
    <text evidence="2">The sequence shown here is derived from an EMBL/GenBank/DDBJ whole genome shotgun (WGS) entry which is preliminary data.</text>
</comment>
<proteinExistence type="predicted"/>
<keyword evidence="1" id="KW-1133">Transmembrane helix</keyword>
<organism evidence="2 3">
    <name type="scientific">Bacillus cereus</name>
    <dbReference type="NCBI Taxonomy" id="1396"/>
    <lineage>
        <taxon>Bacteria</taxon>
        <taxon>Bacillati</taxon>
        <taxon>Bacillota</taxon>
        <taxon>Bacilli</taxon>
        <taxon>Bacillales</taxon>
        <taxon>Bacillaceae</taxon>
        <taxon>Bacillus</taxon>
        <taxon>Bacillus cereus group</taxon>
    </lineage>
</organism>
<feature type="transmembrane region" description="Helical" evidence="1">
    <location>
        <begin position="12"/>
        <end position="33"/>
    </location>
</feature>
<gene>
    <name evidence="2" type="ORF">COK86_27485</name>
</gene>
<dbReference type="AlphaFoldDB" id="A0A2B3TT80"/>
<name>A0A2B3TT80_BACCE</name>
<feature type="transmembrane region" description="Helical" evidence="1">
    <location>
        <begin position="39"/>
        <end position="62"/>
    </location>
</feature>
<sequence length="132" mass="15659">MRIIISVFRSFDIKFLITSYLISVLIFLIFWGFVPTNKISYMLLLIANAILYPFSRMVYYQIRNMINKKRKETVRKSNVITHLILQVLLAIGLFISSVLIAPFGFAFLTIRVLRMERKQKKQIKKSQKRILR</sequence>
<protein>
    <submittedName>
        <fullName evidence="2">Uncharacterized protein</fullName>
    </submittedName>
</protein>
<evidence type="ECO:0000313" key="2">
    <source>
        <dbReference type="EMBL" id="PFU37836.1"/>
    </source>
</evidence>
<dbReference type="Proteomes" id="UP000224076">
    <property type="component" value="Unassembled WGS sequence"/>
</dbReference>
<dbReference type="EMBL" id="NVDG01000059">
    <property type="protein sequence ID" value="PFU37836.1"/>
    <property type="molecule type" value="Genomic_DNA"/>
</dbReference>
<feature type="transmembrane region" description="Helical" evidence="1">
    <location>
        <begin position="83"/>
        <end position="110"/>
    </location>
</feature>
<keyword evidence="1" id="KW-0812">Transmembrane</keyword>
<reference evidence="2 3" key="1">
    <citation type="submission" date="2017-09" db="EMBL/GenBank/DDBJ databases">
        <title>Large-scale bioinformatics analysis of Bacillus genomes uncovers conserved roles of natural products in bacterial physiology.</title>
        <authorList>
            <consortium name="Agbiome Team Llc"/>
            <person name="Bleich R.M."/>
            <person name="Grubbs K.J."/>
            <person name="Santa Maria K.C."/>
            <person name="Allen S.E."/>
            <person name="Farag S."/>
            <person name="Shank E.A."/>
            <person name="Bowers A."/>
        </authorList>
    </citation>
    <scope>NUCLEOTIDE SEQUENCE [LARGE SCALE GENOMIC DNA]</scope>
    <source>
        <strain evidence="2 3">AFS061806</strain>
    </source>
</reference>
<accession>A0A2B3TT80</accession>
<dbReference type="RefSeq" id="WP_098404754.1">
    <property type="nucleotide sequence ID" value="NZ_NUXC01000032.1"/>
</dbReference>